<dbReference type="Pfam" id="PF02579">
    <property type="entry name" value="Nitro_FeMo-Co"/>
    <property type="match status" value="1"/>
</dbReference>
<sequence>MKIAVASNDGVSISRHFGRSKWFIVFDIQNETIGNETLRANNETAHAKGECEGHHDHEHGHHEHGHHDIAIALADCTAVLCGGMGWRAADALRRAGTEPFVIDHQIIANQLLPRQAVEQYIGGQLKLASDFCRSH</sequence>
<organism evidence="2 3">
    <name type="scientific">Novipirellula herctigrandis</name>
    <dbReference type="NCBI Taxonomy" id="2527986"/>
    <lineage>
        <taxon>Bacteria</taxon>
        <taxon>Pseudomonadati</taxon>
        <taxon>Planctomycetota</taxon>
        <taxon>Planctomycetia</taxon>
        <taxon>Pirellulales</taxon>
        <taxon>Pirellulaceae</taxon>
        <taxon>Novipirellula</taxon>
    </lineage>
</organism>
<gene>
    <name evidence="2" type="ORF">CA13_68320</name>
</gene>
<dbReference type="Gene3D" id="3.30.420.130">
    <property type="entry name" value="Dinitrogenase iron-molybdenum cofactor biosynthesis domain"/>
    <property type="match status" value="1"/>
</dbReference>
<evidence type="ECO:0000259" key="1">
    <source>
        <dbReference type="Pfam" id="PF02579"/>
    </source>
</evidence>
<dbReference type="InterPro" id="IPR036105">
    <property type="entry name" value="DiNase_FeMo-co_biosyn_sf"/>
</dbReference>
<comment type="caution">
    <text evidence="2">The sequence shown here is derived from an EMBL/GenBank/DDBJ whole genome shotgun (WGS) entry which is preliminary data.</text>
</comment>
<dbReference type="PANTHER" id="PTHR33937">
    <property type="entry name" value="IRON-MOLYBDENUM PROTEIN-RELATED-RELATED"/>
    <property type="match status" value="1"/>
</dbReference>
<name>A0A5C5YNK9_9BACT</name>
<proteinExistence type="predicted"/>
<accession>A0A5C5YNK9</accession>
<reference evidence="2 3" key="1">
    <citation type="submission" date="2019-02" db="EMBL/GenBank/DDBJ databases">
        <title>Deep-cultivation of Planctomycetes and their phenomic and genomic characterization uncovers novel biology.</title>
        <authorList>
            <person name="Wiegand S."/>
            <person name="Jogler M."/>
            <person name="Boedeker C."/>
            <person name="Pinto D."/>
            <person name="Vollmers J."/>
            <person name="Rivas-Marin E."/>
            <person name="Kohn T."/>
            <person name="Peeters S.H."/>
            <person name="Heuer A."/>
            <person name="Rast P."/>
            <person name="Oberbeckmann S."/>
            <person name="Bunk B."/>
            <person name="Jeske O."/>
            <person name="Meyerdierks A."/>
            <person name="Storesund J.E."/>
            <person name="Kallscheuer N."/>
            <person name="Luecker S."/>
            <person name="Lage O.M."/>
            <person name="Pohl T."/>
            <person name="Merkel B.J."/>
            <person name="Hornburger P."/>
            <person name="Mueller R.-W."/>
            <person name="Bruemmer F."/>
            <person name="Labrenz M."/>
            <person name="Spormann A.M."/>
            <person name="Op Den Camp H."/>
            <person name="Overmann J."/>
            <person name="Amann R."/>
            <person name="Jetten M.S.M."/>
            <person name="Mascher T."/>
            <person name="Medema M.H."/>
            <person name="Devos D.P."/>
            <person name="Kaster A.-K."/>
            <person name="Ovreas L."/>
            <person name="Rohde M."/>
            <person name="Galperin M.Y."/>
            <person name="Jogler C."/>
        </authorList>
    </citation>
    <scope>NUCLEOTIDE SEQUENCE [LARGE SCALE GENOMIC DNA]</scope>
    <source>
        <strain evidence="2 3">CA13</strain>
    </source>
</reference>
<dbReference type="AlphaFoldDB" id="A0A5C5YNK9"/>
<protein>
    <submittedName>
        <fullName evidence="2">Dinitrogenase iron-molybdenum cofactor</fullName>
    </submittedName>
</protein>
<dbReference type="InterPro" id="IPR051840">
    <property type="entry name" value="NifX/NifY_domain"/>
</dbReference>
<keyword evidence="3" id="KW-1185">Reference proteome</keyword>
<feature type="domain" description="Dinitrogenase iron-molybdenum cofactor biosynthesis" evidence="1">
    <location>
        <begin position="10"/>
        <end position="105"/>
    </location>
</feature>
<dbReference type="InterPro" id="IPR003731">
    <property type="entry name" value="Di-Nase_FeMo-co_biosynth"/>
</dbReference>
<dbReference type="RefSeq" id="WP_146404126.1">
    <property type="nucleotide sequence ID" value="NZ_SJPJ01000002.1"/>
</dbReference>
<evidence type="ECO:0000313" key="3">
    <source>
        <dbReference type="Proteomes" id="UP000315010"/>
    </source>
</evidence>
<dbReference type="PANTHER" id="PTHR33937:SF2">
    <property type="entry name" value="DINITROGENASE IRON-MOLYBDENUM COFACTOR BIOSYNTHESIS DOMAIN-CONTAINING PROTEIN"/>
    <property type="match status" value="1"/>
</dbReference>
<dbReference type="CDD" id="cd00562">
    <property type="entry name" value="NifX_NifB"/>
    <property type="match status" value="1"/>
</dbReference>
<evidence type="ECO:0000313" key="2">
    <source>
        <dbReference type="EMBL" id="TWT76338.1"/>
    </source>
</evidence>
<dbReference type="Proteomes" id="UP000315010">
    <property type="component" value="Unassembled WGS sequence"/>
</dbReference>
<dbReference type="EMBL" id="SJPJ01000002">
    <property type="protein sequence ID" value="TWT76338.1"/>
    <property type="molecule type" value="Genomic_DNA"/>
</dbReference>
<dbReference type="OrthoDB" id="280278at2"/>
<dbReference type="SUPFAM" id="SSF53146">
    <property type="entry name" value="Nitrogenase accessory factor-like"/>
    <property type="match status" value="1"/>
</dbReference>